<evidence type="ECO:0000256" key="1">
    <source>
        <dbReference type="SAM" id="MobiDB-lite"/>
    </source>
</evidence>
<feature type="region of interest" description="Disordered" evidence="1">
    <location>
        <begin position="1"/>
        <end position="77"/>
    </location>
</feature>
<accession>A0A182MT74</accession>
<dbReference type="AlphaFoldDB" id="A0A182MT74"/>
<name>A0A182MT74_9DIPT</name>
<organism evidence="2 3">
    <name type="scientific">Anopheles culicifacies</name>
    <dbReference type="NCBI Taxonomy" id="139723"/>
    <lineage>
        <taxon>Eukaryota</taxon>
        <taxon>Metazoa</taxon>
        <taxon>Ecdysozoa</taxon>
        <taxon>Arthropoda</taxon>
        <taxon>Hexapoda</taxon>
        <taxon>Insecta</taxon>
        <taxon>Pterygota</taxon>
        <taxon>Neoptera</taxon>
        <taxon>Endopterygota</taxon>
        <taxon>Diptera</taxon>
        <taxon>Nematocera</taxon>
        <taxon>Culicoidea</taxon>
        <taxon>Culicidae</taxon>
        <taxon>Anophelinae</taxon>
        <taxon>Anopheles</taxon>
        <taxon>culicifacies species complex</taxon>
    </lineage>
</organism>
<dbReference type="Proteomes" id="UP000075883">
    <property type="component" value="Unassembled WGS sequence"/>
</dbReference>
<reference evidence="3" key="1">
    <citation type="submission" date="2013-09" db="EMBL/GenBank/DDBJ databases">
        <title>The Genome Sequence of Anopheles culicifacies species A.</title>
        <authorList>
            <consortium name="The Broad Institute Genomics Platform"/>
            <person name="Neafsey D.E."/>
            <person name="Besansky N."/>
            <person name="Howell P."/>
            <person name="Walton C."/>
            <person name="Young S.K."/>
            <person name="Zeng Q."/>
            <person name="Gargeya S."/>
            <person name="Fitzgerald M."/>
            <person name="Haas B."/>
            <person name="Abouelleil A."/>
            <person name="Allen A.W."/>
            <person name="Alvarado L."/>
            <person name="Arachchi H.M."/>
            <person name="Berlin A.M."/>
            <person name="Chapman S.B."/>
            <person name="Gainer-Dewar J."/>
            <person name="Goldberg J."/>
            <person name="Griggs A."/>
            <person name="Gujja S."/>
            <person name="Hansen M."/>
            <person name="Howarth C."/>
            <person name="Imamovic A."/>
            <person name="Ireland A."/>
            <person name="Larimer J."/>
            <person name="McCowan C."/>
            <person name="Murphy C."/>
            <person name="Pearson M."/>
            <person name="Poon T.W."/>
            <person name="Priest M."/>
            <person name="Roberts A."/>
            <person name="Saif S."/>
            <person name="Shea T."/>
            <person name="Sisk P."/>
            <person name="Sykes S."/>
            <person name="Wortman J."/>
            <person name="Nusbaum C."/>
            <person name="Birren B."/>
        </authorList>
    </citation>
    <scope>NUCLEOTIDE SEQUENCE [LARGE SCALE GENOMIC DNA]</scope>
    <source>
        <strain evidence="3">A-37</strain>
    </source>
</reference>
<feature type="compositionally biased region" description="Low complexity" evidence="1">
    <location>
        <begin position="8"/>
        <end position="23"/>
    </location>
</feature>
<dbReference type="VEuPathDB" id="VectorBase:ACUA025709"/>
<feature type="compositionally biased region" description="Polar residues" evidence="1">
    <location>
        <begin position="31"/>
        <end position="47"/>
    </location>
</feature>
<protein>
    <submittedName>
        <fullName evidence="2">Uncharacterized protein</fullName>
    </submittedName>
</protein>
<keyword evidence="3" id="KW-1185">Reference proteome</keyword>
<proteinExistence type="predicted"/>
<evidence type="ECO:0000313" key="3">
    <source>
        <dbReference type="Proteomes" id="UP000075883"/>
    </source>
</evidence>
<reference evidence="2" key="2">
    <citation type="submission" date="2020-05" db="UniProtKB">
        <authorList>
            <consortium name="EnsemblMetazoa"/>
        </authorList>
    </citation>
    <scope>IDENTIFICATION</scope>
    <source>
        <strain evidence="2">A-37</strain>
    </source>
</reference>
<dbReference type="EnsemblMetazoa" id="ACUA025709-RA">
    <property type="protein sequence ID" value="ACUA025709-PA"/>
    <property type="gene ID" value="ACUA025709"/>
</dbReference>
<dbReference type="EMBL" id="AXCM01000787">
    <property type="status" value="NOT_ANNOTATED_CDS"/>
    <property type="molecule type" value="Genomic_DNA"/>
</dbReference>
<evidence type="ECO:0000313" key="2">
    <source>
        <dbReference type="EnsemblMetazoa" id="ACUA025709-PA"/>
    </source>
</evidence>
<sequence>MLALVDATGGRSTGTTESWESTSALREGLCTSVSSRSGKTSEASVTTALRERLATGRSSRSRKSTESTMSTRETTEALVEGLRTSVSRRARGSESTNLTHYSVFTLWSMEIDPCYSVGTRLDIRSSNDTYPERVQR</sequence>